<accession>A0A0F3N8J1</accession>
<gene>
    <name evidence="2" type="ORF">APHMUC_0630</name>
    <name evidence="1" type="ORF">APHMUC_0639</name>
</gene>
<dbReference type="EMBL" id="LANV01000001">
    <property type="protein sequence ID" value="KJV64365.1"/>
    <property type="molecule type" value="Genomic_DNA"/>
</dbReference>
<reference evidence="1 3" key="1">
    <citation type="submission" date="2015-02" db="EMBL/GenBank/DDBJ databases">
        <title>Genome Sequencing of Rickettsiales.</title>
        <authorList>
            <person name="Daugherty S.C."/>
            <person name="Su Q."/>
            <person name="Abolude K."/>
            <person name="Beier-Sexton M."/>
            <person name="Carlyon J.A."/>
            <person name="Carter R."/>
            <person name="Day N.P."/>
            <person name="Dumler S.J."/>
            <person name="Dyachenko V."/>
            <person name="Godinez A."/>
            <person name="Kurtti T.J."/>
            <person name="Lichay M."/>
            <person name="Mullins K.E."/>
            <person name="Ott S."/>
            <person name="Pappas-Brown V."/>
            <person name="Paris D.H."/>
            <person name="Patel P."/>
            <person name="Richards A.L."/>
            <person name="Sadzewicz L."/>
            <person name="Sears K."/>
            <person name="Seidman D."/>
            <person name="Sengamalay N."/>
            <person name="Stenos J."/>
            <person name="Tallon L.J."/>
            <person name="Vincent G."/>
            <person name="Fraser C.M."/>
            <person name="Munderloh U."/>
            <person name="Dunning-Hotopp J.C."/>
        </authorList>
    </citation>
    <scope>NUCLEOTIDE SEQUENCE [LARGE SCALE GENOMIC DNA]</scope>
    <source>
        <strain evidence="1 3">ApMUC09</strain>
    </source>
</reference>
<dbReference type="AlphaFoldDB" id="A0A0F3N8J1"/>
<name>A0A0F3N8J1_ANAPH</name>
<proteinExistence type="predicted"/>
<protein>
    <submittedName>
        <fullName evidence="1">Uncharacterized protein</fullName>
    </submittedName>
</protein>
<comment type="caution">
    <text evidence="1">The sequence shown here is derived from an EMBL/GenBank/DDBJ whole genome shotgun (WGS) entry which is preliminary data.</text>
</comment>
<dbReference type="PATRIC" id="fig|1359152.3.peg.675"/>
<evidence type="ECO:0000313" key="2">
    <source>
        <dbReference type="EMBL" id="KJV64766.1"/>
    </source>
</evidence>
<evidence type="ECO:0000313" key="3">
    <source>
        <dbReference type="Proteomes" id="UP000033441"/>
    </source>
</evidence>
<dbReference type="Proteomes" id="UP000033441">
    <property type="component" value="Unassembled WGS sequence"/>
</dbReference>
<organism evidence="1 3">
    <name type="scientific">Anaplasma phagocytophilum str. ApMUC09</name>
    <dbReference type="NCBI Taxonomy" id="1359152"/>
    <lineage>
        <taxon>Bacteria</taxon>
        <taxon>Pseudomonadati</taxon>
        <taxon>Pseudomonadota</taxon>
        <taxon>Alphaproteobacteria</taxon>
        <taxon>Rickettsiales</taxon>
        <taxon>Anaplasmataceae</taxon>
        <taxon>Anaplasma</taxon>
        <taxon>phagocytophilum group</taxon>
    </lineage>
</organism>
<dbReference type="EMBL" id="LANV01000001">
    <property type="protein sequence ID" value="KJV64766.1"/>
    <property type="molecule type" value="Genomic_DNA"/>
</dbReference>
<evidence type="ECO:0000313" key="1">
    <source>
        <dbReference type="EMBL" id="KJV64365.1"/>
    </source>
</evidence>
<sequence length="57" mass="6721">MRFWQRSCTNIMNIYRQSYRLHNNVVAATPEGRECLSNGLSYRAKTIRTRHHKGIAL</sequence>